<sequence>AGLMGHSFFSLLFSIGFLTAAAALSCYDENKGITLLRSDPSFKYCSIEPGKEENGKGRLAGMSIETDDNLSGYDALFGQSNPTYSIRSICVLDKHTFPWMDRAHSSENQFRCVCATDGSVTASLPTTLIMGITGATRTTLSPDSSSTTAIEPPSFSLSLHSHLTLIEHPPTSF</sequence>
<accession>A0AAN5IA87</accession>
<organism evidence="2 3">
    <name type="scientific">Pristionchus mayeri</name>
    <dbReference type="NCBI Taxonomy" id="1317129"/>
    <lineage>
        <taxon>Eukaryota</taxon>
        <taxon>Metazoa</taxon>
        <taxon>Ecdysozoa</taxon>
        <taxon>Nematoda</taxon>
        <taxon>Chromadorea</taxon>
        <taxon>Rhabditida</taxon>
        <taxon>Rhabditina</taxon>
        <taxon>Diplogasteromorpha</taxon>
        <taxon>Diplogasteroidea</taxon>
        <taxon>Neodiplogasteridae</taxon>
        <taxon>Pristionchus</taxon>
    </lineage>
</organism>
<evidence type="ECO:0000256" key="1">
    <source>
        <dbReference type="SAM" id="SignalP"/>
    </source>
</evidence>
<dbReference type="EMBL" id="BTRK01000006">
    <property type="protein sequence ID" value="GMR58512.1"/>
    <property type="molecule type" value="Genomic_DNA"/>
</dbReference>
<dbReference type="Proteomes" id="UP001328107">
    <property type="component" value="Unassembled WGS sequence"/>
</dbReference>
<proteinExistence type="predicted"/>
<keyword evidence="3" id="KW-1185">Reference proteome</keyword>
<dbReference type="AlphaFoldDB" id="A0AAN5IA87"/>
<feature type="signal peptide" evidence="1">
    <location>
        <begin position="1"/>
        <end position="23"/>
    </location>
</feature>
<feature type="chain" id="PRO_5042904025" evidence="1">
    <location>
        <begin position="24"/>
        <end position="173"/>
    </location>
</feature>
<gene>
    <name evidence="2" type="ORF">PMAYCL1PPCAC_28707</name>
</gene>
<protein>
    <submittedName>
        <fullName evidence="2">Uncharacterized protein</fullName>
    </submittedName>
</protein>
<keyword evidence="1" id="KW-0732">Signal</keyword>
<dbReference type="Pfam" id="PF17305">
    <property type="entry name" value="DUF5354"/>
    <property type="match status" value="1"/>
</dbReference>
<feature type="non-terminal residue" evidence="2">
    <location>
        <position position="1"/>
    </location>
</feature>
<reference evidence="3" key="1">
    <citation type="submission" date="2022-10" db="EMBL/GenBank/DDBJ databases">
        <title>Genome assembly of Pristionchus species.</title>
        <authorList>
            <person name="Yoshida K."/>
            <person name="Sommer R.J."/>
        </authorList>
    </citation>
    <scope>NUCLEOTIDE SEQUENCE [LARGE SCALE GENOMIC DNA]</scope>
    <source>
        <strain evidence="3">RS5460</strain>
    </source>
</reference>
<comment type="caution">
    <text evidence="2">The sequence shown here is derived from an EMBL/GenBank/DDBJ whole genome shotgun (WGS) entry which is preliminary data.</text>
</comment>
<dbReference type="InterPro" id="IPR035291">
    <property type="entry name" value="DUF5354"/>
</dbReference>
<name>A0AAN5IA87_9BILA</name>
<evidence type="ECO:0000313" key="3">
    <source>
        <dbReference type="Proteomes" id="UP001328107"/>
    </source>
</evidence>
<evidence type="ECO:0000313" key="2">
    <source>
        <dbReference type="EMBL" id="GMR58512.1"/>
    </source>
</evidence>